<evidence type="ECO:0000313" key="2">
    <source>
        <dbReference type="EMBL" id="GAP40512.1"/>
    </source>
</evidence>
<name>A0A0S7BUD7_9CHLR</name>
<feature type="transmembrane region" description="Helical" evidence="1">
    <location>
        <begin position="81"/>
        <end position="98"/>
    </location>
</feature>
<dbReference type="OrthoDB" id="157824at2"/>
<feature type="transmembrane region" description="Helical" evidence="1">
    <location>
        <begin position="136"/>
        <end position="154"/>
    </location>
</feature>
<feature type="transmembrane region" description="Helical" evidence="1">
    <location>
        <begin position="514"/>
        <end position="531"/>
    </location>
</feature>
<sequence length="534" mass="60212">MLFLIVPAGILFLSTVSIWLMDKIRKNVGISWLITIVTAGLFWIWTIYLHWVPDSAFQIGRSTFPGMEIPLVFQLDSFSRPYLMAISSLFLMTILTVSSRYESKTAVQQWIGFEMIAFIGMMGIASGGIWPVLLCWMIFDIIDLFFVFSVSEKVNFVSFLTKVTSIRLTGTLVAAVGLALSIYDAGGLYQADVVSSSGGILILVACAMRLGIVPIYQPHLSYSQTKTGLVTMLRFTSIFTVLPILCRIPLTSLSPDIATALSIFSGFAAFFCAFGWLFTTDTDQRKSYFITATASMAFACILRGQQQASIIWGVSMLLSSPLFFLQHSNSRALKALLVTICFLFSGLPYTPNAAGWTGLIVYPFSAMDILFLSVHCVLLTGLFVHIFSDTEFNQPVTEPWMRSVYPIGILFTIGSYLLIASFNWFFIRQTGIWWASLASFVIAVFFLWGGVYWISQKRYQNVINWVRILVKWFLLINRKVLELDWFFFILRKIAYGIEKSVFFISDMIEGPGGILWEFLLLIAFIWILLSGRSV</sequence>
<feature type="transmembrane region" description="Helical" evidence="1">
    <location>
        <begin position="310"/>
        <end position="325"/>
    </location>
</feature>
<dbReference type="AlphaFoldDB" id="A0A0S7BUD7"/>
<dbReference type="RefSeq" id="WP_062279862.1">
    <property type="nucleotide sequence ID" value="NZ_DF968181.1"/>
</dbReference>
<feature type="transmembrane region" description="Helical" evidence="1">
    <location>
        <begin position="110"/>
        <end position="130"/>
    </location>
</feature>
<feature type="transmembrane region" description="Helical" evidence="1">
    <location>
        <begin position="228"/>
        <end position="245"/>
    </location>
</feature>
<feature type="transmembrane region" description="Helical" evidence="1">
    <location>
        <begin position="166"/>
        <end position="183"/>
    </location>
</feature>
<dbReference type="EMBL" id="DF968181">
    <property type="protein sequence ID" value="GAP40512.1"/>
    <property type="molecule type" value="Genomic_DNA"/>
</dbReference>
<reference evidence="2" key="1">
    <citation type="journal article" date="2015" name="Genome Announc.">
        <title>Draft Genome Sequence of Anaerolineae Strain TC1, a Novel Isolate from a Methanogenic Wastewater Treatment System.</title>
        <authorList>
            <person name="Matsuura N."/>
            <person name="Tourlousse D.M."/>
            <person name="Sun L."/>
            <person name="Toyonaga M."/>
            <person name="Kuroda K."/>
            <person name="Ohashi A."/>
            <person name="Cruz R."/>
            <person name="Yamaguchi T."/>
            <person name="Sekiguchi Y."/>
        </authorList>
    </citation>
    <scope>NUCLEOTIDE SEQUENCE [LARGE SCALE GENOMIC DNA]</scope>
    <source>
        <strain evidence="2">TC1</strain>
    </source>
</reference>
<feature type="transmembrane region" description="Helical" evidence="1">
    <location>
        <begin position="257"/>
        <end position="278"/>
    </location>
</feature>
<feature type="transmembrane region" description="Helical" evidence="1">
    <location>
        <begin position="432"/>
        <end position="454"/>
    </location>
</feature>
<organism evidence="2">
    <name type="scientific">Flexilinea flocculi</name>
    <dbReference type="NCBI Taxonomy" id="1678840"/>
    <lineage>
        <taxon>Bacteria</taxon>
        <taxon>Bacillati</taxon>
        <taxon>Chloroflexota</taxon>
        <taxon>Anaerolineae</taxon>
        <taxon>Anaerolineales</taxon>
        <taxon>Anaerolineaceae</taxon>
        <taxon>Flexilinea</taxon>
    </lineage>
</organism>
<evidence type="ECO:0008006" key="4">
    <source>
        <dbReference type="Google" id="ProtNLM"/>
    </source>
</evidence>
<dbReference type="STRING" id="1678840.ATC1_13488"/>
<feature type="transmembrane region" description="Helical" evidence="1">
    <location>
        <begin position="195"/>
        <end position="216"/>
    </location>
</feature>
<dbReference type="Proteomes" id="UP000053370">
    <property type="component" value="Unassembled WGS sequence"/>
</dbReference>
<feature type="transmembrane region" description="Helical" evidence="1">
    <location>
        <begin position="6"/>
        <end position="22"/>
    </location>
</feature>
<keyword evidence="1" id="KW-0472">Membrane</keyword>
<proteinExistence type="predicted"/>
<accession>A0A0S7BUD7</accession>
<feature type="transmembrane region" description="Helical" evidence="1">
    <location>
        <begin position="29"/>
        <end position="51"/>
    </location>
</feature>
<keyword evidence="3" id="KW-1185">Reference proteome</keyword>
<keyword evidence="1" id="KW-0812">Transmembrane</keyword>
<evidence type="ECO:0000313" key="3">
    <source>
        <dbReference type="Proteomes" id="UP000053370"/>
    </source>
</evidence>
<keyword evidence="1" id="KW-1133">Transmembrane helix</keyword>
<gene>
    <name evidence="2" type="ORF">ATC1_13488</name>
</gene>
<evidence type="ECO:0000256" key="1">
    <source>
        <dbReference type="SAM" id="Phobius"/>
    </source>
</evidence>
<feature type="transmembrane region" description="Helical" evidence="1">
    <location>
        <begin position="369"/>
        <end position="387"/>
    </location>
</feature>
<feature type="transmembrane region" description="Helical" evidence="1">
    <location>
        <begin position="407"/>
        <end position="426"/>
    </location>
</feature>
<protein>
    <recommendedName>
        <fullName evidence="4">NADH:quinone oxidoreductase/Mrp antiporter membrane subunit domain-containing protein</fullName>
    </recommendedName>
</protein>